<evidence type="ECO:0000313" key="1">
    <source>
        <dbReference type="EMBL" id="ACO28182.1"/>
    </source>
</evidence>
<gene>
    <name evidence="1" type="ordered locus">BCA_1910</name>
</gene>
<dbReference type="AlphaFoldDB" id="A0A158RM90"/>
<sequence length="363" mass="40916">MNTVQNLAMIKDLVSLPKDLLKEICTDSNLSTEGTTKDLAGRIWGMIREDRELQNTALESVRDKIIAGKSSVTWYSTTNGHLNGSKELIINNNPRFNPFEQVVIPPQDAITSTPVLIGAAVGEAQHEYYLRFIYKYGVGFDYYRDMTTFPRTRACTAYINEERGIVEVRAEPKTANEIASTIFTLINQRTFMEPVRVLAPFGNDVEVFADELDGAVIDTSSKPEFLLEDFSNEQAEATVDILGALDDFFATDDIEVLQENLTRAQEVFGENLLETPFTAIILAGLQKVSMGSDKELRGQPLYDFLRPYLQHQSGFIRFEYPENGVVHTYTIRVGLRANSIFFVSAANESVINYIRDKIIYNND</sequence>
<dbReference type="Proteomes" id="UP000002210">
    <property type="component" value="Chromosome"/>
</dbReference>
<accession>A0A158RM90</accession>
<evidence type="ECO:0000313" key="2">
    <source>
        <dbReference type="Proteomes" id="UP000002210"/>
    </source>
</evidence>
<dbReference type="EMBL" id="CP001407">
    <property type="protein sequence ID" value="ACO28182.1"/>
    <property type="molecule type" value="Genomic_DNA"/>
</dbReference>
<reference evidence="1 2" key="1">
    <citation type="submission" date="2009-02" db="EMBL/GenBank/DDBJ databases">
        <title>Genome sequence of Bacillus cereus 03BB102.</title>
        <authorList>
            <person name="Dodson R.J."/>
            <person name="Jackson P."/>
            <person name="Munk A.C."/>
            <person name="Brettin T."/>
            <person name="Bruce D."/>
            <person name="Detter C."/>
            <person name="Tapia R."/>
            <person name="Han C."/>
            <person name="Sutton G."/>
            <person name="Sims D."/>
        </authorList>
    </citation>
    <scope>NUCLEOTIDE SEQUENCE [LARGE SCALE GENOMIC DNA]</scope>
    <source>
        <strain evidence="1 2">03BB102</strain>
    </source>
</reference>
<protein>
    <submittedName>
        <fullName evidence="1">Uncharacterized protein</fullName>
    </submittedName>
</protein>
<dbReference type="RefSeq" id="WP_001099052.1">
    <property type="nucleotide sequence ID" value="NC_012472.1"/>
</dbReference>
<name>A0A158RM90_BACC3</name>
<dbReference type="KEGG" id="bcx:BCA_1910"/>
<organism evidence="1 2">
    <name type="scientific">Bacillus cereus (strain 03BB102)</name>
    <dbReference type="NCBI Taxonomy" id="572264"/>
    <lineage>
        <taxon>Bacteria</taxon>
        <taxon>Bacillati</taxon>
        <taxon>Bacillota</taxon>
        <taxon>Bacilli</taxon>
        <taxon>Bacillales</taxon>
        <taxon>Bacillaceae</taxon>
        <taxon>Bacillus</taxon>
        <taxon>Bacillus cereus group</taxon>
    </lineage>
</organism>
<proteinExistence type="predicted"/>
<dbReference type="PATRIC" id="fig|572264.18.peg.1854"/>